<evidence type="ECO:0000256" key="1">
    <source>
        <dbReference type="SAM" id="MobiDB-lite"/>
    </source>
</evidence>
<dbReference type="Pfam" id="PF08514">
    <property type="entry name" value="STAG"/>
    <property type="match status" value="1"/>
</dbReference>
<dbReference type="Pfam" id="PF21581">
    <property type="entry name" value="SCD"/>
    <property type="match status" value="1"/>
</dbReference>
<dbReference type="Proteomes" id="UP001140094">
    <property type="component" value="Unassembled WGS sequence"/>
</dbReference>
<proteinExistence type="predicted"/>
<feature type="region of interest" description="Disordered" evidence="1">
    <location>
        <begin position="1"/>
        <end position="159"/>
    </location>
</feature>
<evidence type="ECO:0000313" key="4">
    <source>
        <dbReference type="Proteomes" id="UP001140094"/>
    </source>
</evidence>
<reference evidence="3" key="1">
    <citation type="submission" date="2022-07" db="EMBL/GenBank/DDBJ databases">
        <title>Phylogenomic reconstructions and comparative analyses of Kickxellomycotina fungi.</title>
        <authorList>
            <person name="Reynolds N.K."/>
            <person name="Stajich J.E."/>
            <person name="Barry K."/>
            <person name="Grigoriev I.V."/>
            <person name="Crous P."/>
            <person name="Smith M.E."/>
        </authorList>
    </citation>
    <scope>NUCLEOTIDE SEQUENCE</scope>
    <source>
        <strain evidence="3">NRRL 1565</strain>
    </source>
</reference>
<keyword evidence="4" id="KW-1185">Reference proteome</keyword>
<dbReference type="OrthoDB" id="498590at2759"/>
<accession>A0A9W8HRP3</accession>
<dbReference type="GO" id="GO:0003682">
    <property type="term" value="F:chromatin binding"/>
    <property type="evidence" value="ECO:0007669"/>
    <property type="project" value="TreeGrafter"/>
</dbReference>
<dbReference type="InterPro" id="IPR016024">
    <property type="entry name" value="ARM-type_fold"/>
</dbReference>
<dbReference type="InterPro" id="IPR013721">
    <property type="entry name" value="STAG"/>
</dbReference>
<dbReference type="GO" id="GO:0000785">
    <property type="term" value="C:chromatin"/>
    <property type="evidence" value="ECO:0007669"/>
    <property type="project" value="TreeGrafter"/>
</dbReference>
<feature type="compositionally biased region" description="Low complexity" evidence="1">
    <location>
        <begin position="543"/>
        <end position="553"/>
    </location>
</feature>
<protein>
    <submittedName>
        <fullName evidence="3">Cohesin complex subunit</fullName>
    </submittedName>
</protein>
<dbReference type="PANTHER" id="PTHR11199:SF0">
    <property type="entry name" value="LD34181P-RELATED"/>
    <property type="match status" value="1"/>
</dbReference>
<dbReference type="InterPro" id="IPR020839">
    <property type="entry name" value="SCD"/>
</dbReference>
<dbReference type="PROSITE" id="PS51425">
    <property type="entry name" value="SCD"/>
    <property type="match status" value="1"/>
</dbReference>
<evidence type="ECO:0000313" key="3">
    <source>
        <dbReference type="EMBL" id="KAJ2799392.1"/>
    </source>
</evidence>
<dbReference type="AlphaFoldDB" id="A0A9W8HRP3"/>
<dbReference type="SUPFAM" id="SSF48371">
    <property type="entry name" value="ARM repeat"/>
    <property type="match status" value="1"/>
</dbReference>
<dbReference type="InterPro" id="IPR039662">
    <property type="entry name" value="Cohesin_Scc3/SA"/>
</dbReference>
<feature type="compositionally biased region" description="Polar residues" evidence="1">
    <location>
        <begin position="22"/>
        <end position="42"/>
    </location>
</feature>
<dbReference type="GO" id="GO:0005634">
    <property type="term" value="C:nucleus"/>
    <property type="evidence" value="ECO:0007669"/>
    <property type="project" value="TreeGrafter"/>
</dbReference>
<feature type="region of interest" description="Disordered" evidence="1">
    <location>
        <begin position="539"/>
        <end position="584"/>
    </location>
</feature>
<feature type="compositionally biased region" description="Acidic residues" evidence="1">
    <location>
        <begin position="112"/>
        <end position="121"/>
    </location>
</feature>
<comment type="caution">
    <text evidence="3">The sequence shown here is derived from an EMBL/GenBank/DDBJ whole genome shotgun (WGS) entry which is preliminary data.</text>
</comment>
<feature type="compositionally biased region" description="Acidic residues" evidence="1">
    <location>
        <begin position="574"/>
        <end position="584"/>
    </location>
</feature>
<feature type="compositionally biased region" description="Basic residues" evidence="1">
    <location>
        <begin position="48"/>
        <end position="61"/>
    </location>
</feature>
<dbReference type="GO" id="GO:0008278">
    <property type="term" value="C:cohesin complex"/>
    <property type="evidence" value="ECO:0007669"/>
    <property type="project" value="TreeGrafter"/>
</dbReference>
<dbReference type="PANTHER" id="PTHR11199">
    <property type="entry name" value="STROMAL ANTIGEN"/>
    <property type="match status" value="1"/>
</dbReference>
<feature type="non-terminal residue" evidence="3">
    <location>
        <position position="1235"/>
    </location>
</feature>
<name>A0A9W8HRP3_9FUNG</name>
<feature type="compositionally biased region" description="Acidic residues" evidence="1">
    <location>
        <begin position="91"/>
        <end position="104"/>
    </location>
</feature>
<feature type="domain" description="SCD" evidence="2">
    <location>
        <begin position="395"/>
        <end position="502"/>
    </location>
</feature>
<gene>
    <name evidence="3" type="primary">IRR1</name>
    <name evidence="3" type="ORF">H4R20_004460</name>
</gene>
<sequence length="1235" mass="132041">MTTTPQRRSARVSRMPDRLEGGNTTPQKRSKAATTKGASAFSSPRGGGNKRQKTARGRAAARSRAQTRGEESEAESDEDRESATSESAVSDSEEGEDVQAEEPESAAASSCSEDEAESSDFEEPRSGRTRTRTPRKTLQKRGARVKKTRKVVHAESGEAQNAGASALLEALTDETVAVAQVAKDWIAEYREDADTALCELINFVIELAGSPGRISAETLYETDNAAAEVEAQQQQTLAALRRNGRDGADGGGGEVLLGRTKEQRRIRRSVLQFVQRVVVDGQHHVVFGEQADEGQLSAFMEAALPWLAALAGSPFRPFRHAATLVALAIQSALASIRARAAGEQQTAQRQLDAEQRRRRRDEAARAAQLRERVAEVARQDSVAAAAFDALYNAVFVYRCRDVHAGIRAECLVPLATWCRAYPAAYLHTQYLRYLGWALNDKDARVREASVAAIAGPLLLGRPPAAQPGSVGSGVGALAPADASAVEGIRPFIVRFLSRLVQMAAGDVDSRVQVVALKLVTQLAVHGYLDGTADIGDIRRTAPRRTAAEPSGRASGRRARSTYGGSLSQQMLEESSGDESEPEEAPEALGIHILCDDGGDADAAVLGCPRHSTMRVLAPLVAHTHAPVRAAAAELAAWWLRNEWVSAARVAALGVDRVLEGDALRADEDSGGKDDIDDAEAAMPDTDVDELLANVAGRMQARRWLLFRALGAFLWHVDRAGGGSDTASTESTDESEREWVEQQAAACVEELWAAPAAAVGFAAGDDQHAALAGATIGGLTATALDRRIGAAVAADQSAAPPRLVAAAQALWPHLPELANPASLAEFLAWDHSASATRRTASACFALAPSEETALLYTFAVSVAERSRAAADRARRSRSKKDRADLTLERDAMNRVWQNAFVPLLVSCSDSPTRLLPLMFLAAEQLDLQALFDVDRADVISDVAKHAAAVLERYGANVRLARLAAGFLDRVDCSRILRTAALPDTEPASTAPGELVSRAAVAASAQLAAAVAAVPEASRNHGSAYADVCAHAGALRALLRLRDVSPQLSGDALSLPSTEENPSAAAAEQLFLLVELAARSLVATTVPENAALPALDSLYHFLLWRALAFDRQLRTSSAGHEEEESFWPRAESEAARLRAARDRLLTLCGTLLDSAASTYACLREHAFAVLGRVLRLFSGSLTRAPPDRPRERELRRSMAVGTDNPAQAQLIEFFEKRLAAWAYLVAHLPVTSADSAV</sequence>
<dbReference type="EMBL" id="JANBUO010001187">
    <property type="protein sequence ID" value="KAJ2799392.1"/>
    <property type="molecule type" value="Genomic_DNA"/>
</dbReference>
<feature type="compositionally biased region" description="Basic residues" evidence="1">
    <location>
        <begin position="127"/>
        <end position="151"/>
    </location>
</feature>
<dbReference type="GO" id="GO:0007062">
    <property type="term" value="P:sister chromatid cohesion"/>
    <property type="evidence" value="ECO:0007669"/>
    <property type="project" value="UniProtKB-ARBA"/>
</dbReference>
<organism evidence="3 4">
    <name type="scientific">Coemansia guatemalensis</name>
    <dbReference type="NCBI Taxonomy" id="2761395"/>
    <lineage>
        <taxon>Eukaryota</taxon>
        <taxon>Fungi</taxon>
        <taxon>Fungi incertae sedis</taxon>
        <taxon>Zoopagomycota</taxon>
        <taxon>Kickxellomycotina</taxon>
        <taxon>Kickxellomycetes</taxon>
        <taxon>Kickxellales</taxon>
        <taxon>Kickxellaceae</taxon>
        <taxon>Coemansia</taxon>
    </lineage>
</organism>
<evidence type="ECO:0000259" key="2">
    <source>
        <dbReference type="PROSITE" id="PS51425"/>
    </source>
</evidence>